<feature type="region of interest" description="Disordered" evidence="1">
    <location>
        <begin position="221"/>
        <end position="249"/>
    </location>
</feature>
<evidence type="ECO:0000256" key="1">
    <source>
        <dbReference type="SAM" id="MobiDB-lite"/>
    </source>
</evidence>
<organism evidence="2 3">
    <name type="scientific">Pisolithus microcarpus 441</name>
    <dbReference type="NCBI Taxonomy" id="765257"/>
    <lineage>
        <taxon>Eukaryota</taxon>
        <taxon>Fungi</taxon>
        <taxon>Dikarya</taxon>
        <taxon>Basidiomycota</taxon>
        <taxon>Agaricomycotina</taxon>
        <taxon>Agaricomycetes</taxon>
        <taxon>Agaricomycetidae</taxon>
        <taxon>Boletales</taxon>
        <taxon>Sclerodermatineae</taxon>
        <taxon>Pisolithaceae</taxon>
        <taxon>Pisolithus</taxon>
    </lineage>
</organism>
<accession>A0A0C9Z6B2</accession>
<dbReference type="EMBL" id="KN833713">
    <property type="protein sequence ID" value="KIK24756.1"/>
    <property type="molecule type" value="Genomic_DNA"/>
</dbReference>
<dbReference type="HOGENOM" id="CLU_1180814_0_0_1"/>
<reference evidence="3" key="2">
    <citation type="submission" date="2015-01" db="EMBL/GenBank/DDBJ databases">
        <title>Evolutionary Origins and Diversification of the Mycorrhizal Mutualists.</title>
        <authorList>
            <consortium name="DOE Joint Genome Institute"/>
            <consortium name="Mycorrhizal Genomics Consortium"/>
            <person name="Kohler A."/>
            <person name="Kuo A."/>
            <person name="Nagy L.G."/>
            <person name="Floudas D."/>
            <person name="Copeland A."/>
            <person name="Barry K.W."/>
            <person name="Cichocki N."/>
            <person name="Veneault-Fourrey C."/>
            <person name="LaButti K."/>
            <person name="Lindquist E.A."/>
            <person name="Lipzen A."/>
            <person name="Lundell T."/>
            <person name="Morin E."/>
            <person name="Murat C."/>
            <person name="Riley R."/>
            <person name="Ohm R."/>
            <person name="Sun H."/>
            <person name="Tunlid A."/>
            <person name="Henrissat B."/>
            <person name="Grigoriev I.V."/>
            <person name="Hibbett D.S."/>
            <person name="Martin F."/>
        </authorList>
    </citation>
    <scope>NUCLEOTIDE SEQUENCE [LARGE SCALE GENOMIC DNA]</scope>
    <source>
        <strain evidence="3">441</strain>
    </source>
</reference>
<feature type="compositionally biased region" description="Low complexity" evidence="1">
    <location>
        <begin position="233"/>
        <end position="249"/>
    </location>
</feature>
<dbReference type="Proteomes" id="UP000054018">
    <property type="component" value="Unassembled WGS sequence"/>
</dbReference>
<keyword evidence="3" id="KW-1185">Reference proteome</keyword>
<gene>
    <name evidence="2" type="ORF">PISMIDRAFT_9994</name>
</gene>
<name>A0A0C9Z6B2_9AGAM</name>
<reference evidence="2 3" key="1">
    <citation type="submission" date="2014-04" db="EMBL/GenBank/DDBJ databases">
        <authorList>
            <consortium name="DOE Joint Genome Institute"/>
            <person name="Kuo A."/>
            <person name="Kohler A."/>
            <person name="Costa M.D."/>
            <person name="Nagy L.G."/>
            <person name="Floudas D."/>
            <person name="Copeland A."/>
            <person name="Barry K.W."/>
            <person name="Cichocki N."/>
            <person name="Veneault-Fourrey C."/>
            <person name="LaButti K."/>
            <person name="Lindquist E.A."/>
            <person name="Lipzen A."/>
            <person name="Lundell T."/>
            <person name="Morin E."/>
            <person name="Murat C."/>
            <person name="Sun H."/>
            <person name="Tunlid A."/>
            <person name="Henrissat B."/>
            <person name="Grigoriev I.V."/>
            <person name="Hibbett D.S."/>
            <person name="Martin F."/>
            <person name="Nordberg H.P."/>
            <person name="Cantor M.N."/>
            <person name="Hua S.X."/>
        </authorList>
    </citation>
    <scope>NUCLEOTIDE SEQUENCE [LARGE SCALE GENOMIC DNA]</scope>
    <source>
        <strain evidence="2 3">441</strain>
    </source>
</reference>
<dbReference type="OrthoDB" id="2680056at2759"/>
<proteinExistence type="predicted"/>
<sequence length="249" mass="26684">MATSCNVHGIIGVRHGRAFAYSHGKNFWKHEGFLPLPSGDLAVDFFTFGGDAAPLDDGPYSGIARVIAQQTAGSNVESTDPVLQLFATDDFAPMPAVASEDDSPMPSPVFVVVGRVCRSNLDVDQNRAFDVDVSQYGAVPQQLIRLRCFYPSTLTRFLKTPVPNVGKHIVVHGYLTGFSHGRCLICVRDIALGPGEITAPPTDSPPSMSLGHFNWKGKGVKRAKYEDDSNEDSASVSQPTLSSSQSASA</sequence>
<evidence type="ECO:0000313" key="2">
    <source>
        <dbReference type="EMBL" id="KIK24756.1"/>
    </source>
</evidence>
<protein>
    <submittedName>
        <fullName evidence="2">Unplaced genomic scaffold scaffold_29, whole genome shotgun sequence</fullName>
    </submittedName>
</protein>
<evidence type="ECO:0000313" key="3">
    <source>
        <dbReference type="Proteomes" id="UP000054018"/>
    </source>
</evidence>
<dbReference type="AlphaFoldDB" id="A0A0C9Z6B2"/>